<feature type="transmembrane region" description="Helical" evidence="1">
    <location>
        <begin position="345"/>
        <end position="362"/>
    </location>
</feature>
<keyword evidence="1" id="KW-0472">Membrane</keyword>
<evidence type="ECO:0000313" key="2">
    <source>
        <dbReference type="EMBL" id="KAK0741000.1"/>
    </source>
</evidence>
<accession>A0AA40JZW2</accession>
<dbReference type="Proteomes" id="UP001172155">
    <property type="component" value="Unassembled WGS sequence"/>
</dbReference>
<keyword evidence="3" id="KW-1185">Reference proteome</keyword>
<comment type="caution">
    <text evidence="2">The sequence shown here is derived from an EMBL/GenBank/DDBJ whole genome shotgun (WGS) entry which is preliminary data.</text>
</comment>
<protein>
    <submittedName>
        <fullName evidence="2">Integral membrane protein</fullName>
    </submittedName>
</protein>
<organism evidence="2 3">
    <name type="scientific">Schizothecium vesticola</name>
    <dbReference type="NCBI Taxonomy" id="314040"/>
    <lineage>
        <taxon>Eukaryota</taxon>
        <taxon>Fungi</taxon>
        <taxon>Dikarya</taxon>
        <taxon>Ascomycota</taxon>
        <taxon>Pezizomycotina</taxon>
        <taxon>Sordariomycetes</taxon>
        <taxon>Sordariomycetidae</taxon>
        <taxon>Sordariales</taxon>
        <taxon>Schizotheciaceae</taxon>
        <taxon>Schizothecium</taxon>
    </lineage>
</organism>
<dbReference type="AlphaFoldDB" id="A0AA40JZW2"/>
<evidence type="ECO:0000256" key="1">
    <source>
        <dbReference type="SAM" id="Phobius"/>
    </source>
</evidence>
<keyword evidence="1" id="KW-1133">Transmembrane helix</keyword>
<dbReference type="PANTHER" id="PTHR12459">
    <property type="entry name" value="TRANSMEMBRANE PROTEIN 135-RELATED"/>
    <property type="match status" value="1"/>
</dbReference>
<evidence type="ECO:0000313" key="3">
    <source>
        <dbReference type="Proteomes" id="UP001172155"/>
    </source>
</evidence>
<sequence>MALASTPPTNLLRSSRRRWDRPIPVPPILRPLVRAYLLGYASAVAPRLLTLLLKHATSLMARRRALTGPEPSADKLQRRHTSETFFESFQQILRGGLDPRRFPAFCALLVGGSTLIEIPLTTALDRLAQGLSDVSRKRLARLFTSFVAAWFSLRLLQSRQSPAFVEPVPAQPDKPPGVELQTISYAGRTLDLTLFAVTRAVDVIVGALWASRKARRLASHQWTALDRAISQLTDPALFAASSGLVMWAWFYLPSALPSAYNKWITSAASVDPRLILALRHCRAGTLRYGVDTGMAPLLAGMCADHGLPPSWGDPVATIPFPCALVHMGAGGASCELHAASRFVRAFVWSLSTYLPLSLLLAVRRPRPRPRPRAALLSAARSSAFLATFITLFYYGVCLARTRVGPRLLGGDVESRRRIDGGVCVAAGCVLCGWSILLEQAGRRKDIMLFVAPRALATLLPRRYAREKQWRETAAFAASAAVVLTAAREEGRVRGVLGKVLARVMRV</sequence>
<gene>
    <name evidence="2" type="ORF">B0T18DRAFT_221978</name>
</gene>
<reference evidence="2" key="1">
    <citation type="submission" date="2023-06" db="EMBL/GenBank/DDBJ databases">
        <title>Genome-scale phylogeny and comparative genomics of the fungal order Sordariales.</title>
        <authorList>
            <consortium name="Lawrence Berkeley National Laboratory"/>
            <person name="Hensen N."/>
            <person name="Bonometti L."/>
            <person name="Westerberg I."/>
            <person name="Brannstrom I.O."/>
            <person name="Guillou S."/>
            <person name="Cros-Aarteil S."/>
            <person name="Calhoun S."/>
            <person name="Haridas S."/>
            <person name="Kuo A."/>
            <person name="Mondo S."/>
            <person name="Pangilinan J."/>
            <person name="Riley R."/>
            <person name="LaButti K."/>
            <person name="Andreopoulos B."/>
            <person name="Lipzen A."/>
            <person name="Chen C."/>
            <person name="Yanf M."/>
            <person name="Daum C."/>
            <person name="Ng V."/>
            <person name="Clum A."/>
            <person name="Steindorff A."/>
            <person name="Ohm R."/>
            <person name="Martin F."/>
            <person name="Silar P."/>
            <person name="Natvig D."/>
            <person name="Lalanne C."/>
            <person name="Gautier V."/>
            <person name="Ament-velasquez S.L."/>
            <person name="Kruys A."/>
            <person name="Hutchinson M.I."/>
            <person name="Powell A.J."/>
            <person name="Barry K."/>
            <person name="Miller A.N."/>
            <person name="Grigoriev I.V."/>
            <person name="Debuchy R."/>
            <person name="Gladieux P."/>
            <person name="Thoren M.H."/>
            <person name="Johannesson H."/>
        </authorList>
    </citation>
    <scope>NUCLEOTIDE SEQUENCE</scope>
    <source>
        <strain evidence="2">SMH3187-1</strain>
    </source>
</reference>
<feature type="transmembrane region" description="Helical" evidence="1">
    <location>
        <begin position="374"/>
        <end position="396"/>
    </location>
</feature>
<name>A0AA40JZW2_9PEZI</name>
<dbReference type="EMBL" id="JAUKUD010000006">
    <property type="protein sequence ID" value="KAK0741000.1"/>
    <property type="molecule type" value="Genomic_DNA"/>
</dbReference>
<proteinExistence type="predicted"/>
<dbReference type="PANTHER" id="PTHR12459:SF15">
    <property type="entry name" value="TRANSMEMBRANE PROTEIN 135"/>
    <property type="match status" value="1"/>
</dbReference>
<feature type="transmembrane region" description="Helical" evidence="1">
    <location>
        <begin position="416"/>
        <end position="437"/>
    </location>
</feature>
<keyword evidence="1" id="KW-0812">Transmembrane</keyword>
<dbReference type="InterPro" id="IPR026749">
    <property type="entry name" value="Tmem135"/>
</dbReference>